<organism evidence="6 7">
    <name type="scientific">Cynara cardunculus var. scolymus</name>
    <name type="common">Globe artichoke</name>
    <name type="synonym">Cynara scolymus</name>
    <dbReference type="NCBI Taxonomy" id="59895"/>
    <lineage>
        <taxon>Eukaryota</taxon>
        <taxon>Viridiplantae</taxon>
        <taxon>Streptophyta</taxon>
        <taxon>Embryophyta</taxon>
        <taxon>Tracheophyta</taxon>
        <taxon>Spermatophyta</taxon>
        <taxon>Magnoliopsida</taxon>
        <taxon>eudicotyledons</taxon>
        <taxon>Gunneridae</taxon>
        <taxon>Pentapetalae</taxon>
        <taxon>asterids</taxon>
        <taxon>campanulids</taxon>
        <taxon>Asterales</taxon>
        <taxon>Asteraceae</taxon>
        <taxon>Carduoideae</taxon>
        <taxon>Cardueae</taxon>
        <taxon>Carduinae</taxon>
        <taxon>Cynara</taxon>
    </lineage>
</organism>
<dbReference type="InterPro" id="IPR033120">
    <property type="entry name" value="HOTDOG_ACOT"/>
</dbReference>
<evidence type="ECO:0000259" key="5">
    <source>
        <dbReference type="PROSITE" id="PS51770"/>
    </source>
</evidence>
<keyword evidence="2" id="KW-0677">Repeat</keyword>
<feature type="domain" description="HotDog ACOT-type" evidence="5">
    <location>
        <begin position="258"/>
        <end position="385"/>
    </location>
</feature>
<accession>A0A103Y740</accession>
<dbReference type="GO" id="GO:0006637">
    <property type="term" value="P:acyl-CoA metabolic process"/>
    <property type="evidence" value="ECO:0007669"/>
    <property type="project" value="TreeGrafter"/>
</dbReference>
<evidence type="ECO:0000256" key="1">
    <source>
        <dbReference type="ARBA" id="ARBA00010458"/>
    </source>
</evidence>
<keyword evidence="3" id="KW-0378">Hydrolase</keyword>
<evidence type="ECO:0000256" key="2">
    <source>
        <dbReference type="ARBA" id="ARBA00022737"/>
    </source>
</evidence>
<dbReference type="CDD" id="cd03442">
    <property type="entry name" value="BFIT_BACH"/>
    <property type="match status" value="2"/>
</dbReference>
<dbReference type="STRING" id="59895.A0A103Y740"/>
<evidence type="ECO:0000256" key="4">
    <source>
        <dbReference type="ARBA" id="ARBA00022946"/>
    </source>
</evidence>
<feature type="non-terminal residue" evidence="6">
    <location>
        <position position="1"/>
    </location>
</feature>
<reference evidence="6 7" key="1">
    <citation type="journal article" date="2016" name="Sci. Rep.">
        <title>The genome sequence of the outbreeding globe artichoke constructed de novo incorporating a phase-aware low-pass sequencing strategy of F1 progeny.</title>
        <authorList>
            <person name="Scaglione D."/>
            <person name="Reyes-Chin-Wo S."/>
            <person name="Acquadro A."/>
            <person name="Froenicke L."/>
            <person name="Portis E."/>
            <person name="Beitel C."/>
            <person name="Tirone M."/>
            <person name="Mauro R."/>
            <person name="Lo Monaco A."/>
            <person name="Mauromicale G."/>
            <person name="Faccioli P."/>
            <person name="Cattivelli L."/>
            <person name="Rieseberg L."/>
            <person name="Michelmore R."/>
            <person name="Lanteri S."/>
        </authorList>
    </citation>
    <scope>NUCLEOTIDE SEQUENCE [LARGE SCALE GENOMIC DNA]</scope>
    <source>
        <strain evidence="6">2C</strain>
    </source>
</reference>
<keyword evidence="7" id="KW-1185">Reference proteome</keyword>
<dbReference type="GO" id="GO:0047617">
    <property type="term" value="F:fatty acyl-CoA hydrolase activity"/>
    <property type="evidence" value="ECO:0007669"/>
    <property type="project" value="TreeGrafter"/>
</dbReference>
<name>A0A103Y740_CYNCS</name>
<dbReference type="Gramene" id="KVI03746">
    <property type="protein sequence ID" value="KVI03746"/>
    <property type="gene ID" value="Ccrd_017948"/>
</dbReference>
<evidence type="ECO:0000256" key="3">
    <source>
        <dbReference type="ARBA" id="ARBA00022801"/>
    </source>
</evidence>
<gene>
    <name evidence="6" type="ORF">Ccrd_017948</name>
</gene>
<comment type="similarity">
    <text evidence="1">Belongs to the acyl coenzyme A hydrolase family.</text>
</comment>
<evidence type="ECO:0000313" key="7">
    <source>
        <dbReference type="Proteomes" id="UP000243975"/>
    </source>
</evidence>
<keyword evidence="4" id="KW-0809">Transit peptide</keyword>
<dbReference type="PANTHER" id="PTHR12655">
    <property type="entry name" value="ACYL-COA THIOESTERASE"/>
    <property type="match status" value="1"/>
</dbReference>
<evidence type="ECO:0000313" key="6">
    <source>
        <dbReference type="EMBL" id="KVI03746.1"/>
    </source>
</evidence>
<dbReference type="OMA" id="QFNYTFL"/>
<proteinExistence type="inferred from homology"/>
<comment type="caution">
    <text evidence="6">The sequence shown here is derived from an EMBL/GenBank/DDBJ whole genome shotgun (WGS) entry which is preliminary data.</text>
</comment>
<dbReference type="Proteomes" id="UP000243975">
    <property type="component" value="Unassembled WGS sequence"/>
</dbReference>
<dbReference type="PROSITE" id="PS51770">
    <property type="entry name" value="HOTDOG_ACOT"/>
    <property type="match status" value="1"/>
</dbReference>
<dbReference type="SUPFAM" id="SSF54637">
    <property type="entry name" value="Thioesterase/thiol ester dehydrase-isomerase"/>
    <property type="match status" value="2"/>
</dbReference>
<dbReference type="Gene3D" id="3.10.129.10">
    <property type="entry name" value="Hotdog Thioesterase"/>
    <property type="match status" value="3"/>
</dbReference>
<dbReference type="InterPro" id="IPR029069">
    <property type="entry name" value="HotDog_dom_sf"/>
</dbReference>
<dbReference type="EMBL" id="LEKV01002332">
    <property type="protein sequence ID" value="KVI03746.1"/>
    <property type="molecule type" value="Genomic_DNA"/>
</dbReference>
<dbReference type="PANTHER" id="PTHR12655:SF0">
    <property type="entry name" value="ACYL-COENZYME A THIOESTERASE 9, MITOCHONDRIAL"/>
    <property type="match status" value="1"/>
</dbReference>
<sequence length="385" mass="43444">MEFNTIKINSTFTSPFESTPKGDNENSSFRKPLSLWPGMYHSPVTAALWETRSKIFESLIDPPKDAPPQSELLTRVPSQSRTTILYNFSTDYILREQYRDPWNEVRIGKLLEDLDALAGTISVKHCSDDDSITRPLLLVTASVDKMVLKRTISVDGDLKMADGADTSESIALTANFIFVARDSKTGKAAPVNRLSPETETEKLLYEEADARNRMKKLKRGESKGVENGEKDRLDSLLAEGRIFCDMPALANRDSILLRDTRLENSLICQPQQRNIHGRIFGGFLMHRAFELAFSTAYTFAGLMPHFLEVDVGDFLRFKSCVLYTEFDNAEQPLINVEVVAHVTRPELRSSEAKANDNNGFKIRKVVPATEEEARRILERMDADSQ</sequence>
<protein>
    <recommendedName>
        <fullName evidence="5">HotDog ACOT-type domain-containing protein</fullName>
    </recommendedName>
</protein>
<dbReference type="GO" id="GO:0005777">
    <property type="term" value="C:peroxisome"/>
    <property type="evidence" value="ECO:0007669"/>
    <property type="project" value="EnsemblPlants"/>
</dbReference>
<dbReference type="AlphaFoldDB" id="A0A103Y740"/>